<evidence type="ECO:0000259" key="7">
    <source>
        <dbReference type="Pfam" id="PF00850"/>
    </source>
</evidence>
<dbReference type="Gene3D" id="3.40.800.20">
    <property type="entry name" value="Histone deacetylase domain"/>
    <property type="match status" value="1"/>
</dbReference>
<reference evidence="8" key="2">
    <citation type="submission" date="2020-09" db="EMBL/GenBank/DDBJ databases">
        <authorList>
            <person name="Sun Q."/>
            <person name="Kim S."/>
        </authorList>
    </citation>
    <scope>NUCLEOTIDE SEQUENCE</scope>
    <source>
        <strain evidence="8">KCTC 32296</strain>
    </source>
</reference>
<dbReference type="SUPFAM" id="SSF52768">
    <property type="entry name" value="Arginase/deacetylase"/>
    <property type="match status" value="1"/>
</dbReference>
<name>A0A918Q5Z9_9CAUL</name>
<evidence type="ECO:0000313" key="9">
    <source>
        <dbReference type="Proteomes" id="UP000662572"/>
    </source>
</evidence>
<keyword evidence="5" id="KW-0862">Zinc</keyword>
<keyword evidence="4" id="KW-0378">Hydrolase</keyword>
<gene>
    <name evidence="8" type="ORF">GCM10011273_19320</name>
</gene>
<dbReference type="PANTHER" id="PTHR10625">
    <property type="entry name" value="HISTONE DEACETYLASE HDAC1-RELATED"/>
    <property type="match status" value="1"/>
</dbReference>
<dbReference type="InterPro" id="IPR000286">
    <property type="entry name" value="HDACs"/>
</dbReference>
<dbReference type="PRINTS" id="PR01270">
    <property type="entry name" value="HDASUPER"/>
</dbReference>
<comment type="cofactor">
    <cofactor evidence="1">
        <name>Zn(2+)</name>
        <dbReference type="ChEBI" id="CHEBI:29105"/>
    </cofactor>
</comment>
<dbReference type="RefSeq" id="WP_189486250.1">
    <property type="nucleotide sequence ID" value="NZ_BMZB01000002.1"/>
</dbReference>
<dbReference type="InterPro" id="IPR037138">
    <property type="entry name" value="His_deacetylse_dom_sf"/>
</dbReference>
<keyword evidence="9" id="KW-1185">Reference proteome</keyword>
<dbReference type="EMBL" id="BMZB01000002">
    <property type="protein sequence ID" value="GGZ33168.1"/>
    <property type="molecule type" value="Genomic_DNA"/>
</dbReference>
<comment type="similarity">
    <text evidence="2">Belongs to the histone deacetylase family.</text>
</comment>
<evidence type="ECO:0000256" key="1">
    <source>
        <dbReference type="ARBA" id="ARBA00001947"/>
    </source>
</evidence>
<proteinExistence type="inferred from homology"/>
<reference evidence="8" key="1">
    <citation type="journal article" date="2014" name="Int. J. Syst. Evol. Microbiol.">
        <title>Complete genome sequence of Corynebacterium casei LMG S-19264T (=DSM 44701T), isolated from a smear-ripened cheese.</title>
        <authorList>
            <consortium name="US DOE Joint Genome Institute (JGI-PGF)"/>
            <person name="Walter F."/>
            <person name="Albersmeier A."/>
            <person name="Kalinowski J."/>
            <person name="Ruckert C."/>
        </authorList>
    </citation>
    <scope>NUCLEOTIDE SEQUENCE</scope>
    <source>
        <strain evidence="8">KCTC 32296</strain>
    </source>
</reference>
<dbReference type="InterPro" id="IPR023696">
    <property type="entry name" value="Ureohydrolase_dom_sf"/>
</dbReference>
<sequence>MICIHSPASTGQNPQSFFRHGNLRDHPETSERYRILLKAITGHEIIDATDHGTAPITAVHSPDYVEFLMTAWGRRQELAGITDQLVATQFPRVGMNARPTGLQGQLGFYLGDTSTSIRDDTWSAIAGSAHAAVDAADYALKAGKAYALCRPPGHHAYGGYGSGFCYLNNAAIAAQRLRDAGAKVAVLDIDVHHGNGTQGIFYGRDDVLTVSIHAETSAYFPFYSGYETETGTGAGEGFNINLALDHGLGDEPWLAAIAHGLEAIHAYGGTALVVSLGLDASEHDPIGVLKVTTSGFERAGALIASAALPMAIIQEGGYICDALPHNLAAFLNGAD</sequence>
<evidence type="ECO:0000256" key="6">
    <source>
        <dbReference type="SAM" id="MobiDB-lite"/>
    </source>
</evidence>
<feature type="domain" description="Histone deacetylase" evidence="7">
    <location>
        <begin position="26"/>
        <end position="332"/>
    </location>
</feature>
<dbReference type="PANTHER" id="PTHR10625:SF17">
    <property type="entry name" value="HISTONE DEACETYLASE 8"/>
    <property type="match status" value="1"/>
</dbReference>
<protein>
    <submittedName>
        <fullName evidence="8">Acetylpolyamine amidohydrolase</fullName>
    </submittedName>
</protein>
<evidence type="ECO:0000313" key="8">
    <source>
        <dbReference type="EMBL" id="GGZ33168.1"/>
    </source>
</evidence>
<feature type="compositionally biased region" description="Polar residues" evidence="6">
    <location>
        <begin position="7"/>
        <end position="16"/>
    </location>
</feature>
<evidence type="ECO:0000256" key="3">
    <source>
        <dbReference type="ARBA" id="ARBA00022723"/>
    </source>
</evidence>
<dbReference type="Proteomes" id="UP000662572">
    <property type="component" value="Unassembled WGS sequence"/>
</dbReference>
<dbReference type="CDD" id="cd10001">
    <property type="entry name" value="HDAC_classII_APAH"/>
    <property type="match status" value="1"/>
</dbReference>
<dbReference type="AlphaFoldDB" id="A0A918Q5Z9"/>
<evidence type="ECO:0000256" key="5">
    <source>
        <dbReference type="ARBA" id="ARBA00022833"/>
    </source>
</evidence>
<evidence type="ECO:0000256" key="2">
    <source>
        <dbReference type="ARBA" id="ARBA00005947"/>
    </source>
</evidence>
<dbReference type="InterPro" id="IPR023801">
    <property type="entry name" value="His_deacetylse_dom"/>
</dbReference>
<dbReference type="GO" id="GO:0004407">
    <property type="term" value="F:histone deacetylase activity"/>
    <property type="evidence" value="ECO:0007669"/>
    <property type="project" value="TreeGrafter"/>
</dbReference>
<organism evidence="8 9">
    <name type="scientific">Asticcacaulis endophyticus</name>
    <dbReference type="NCBI Taxonomy" id="1395890"/>
    <lineage>
        <taxon>Bacteria</taxon>
        <taxon>Pseudomonadati</taxon>
        <taxon>Pseudomonadota</taxon>
        <taxon>Alphaproteobacteria</taxon>
        <taxon>Caulobacterales</taxon>
        <taxon>Caulobacteraceae</taxon>
        <taxon>Asticcacaulis</taxon>
    </lineage>
</organism>
<keyword evidence="3" id="KW-0479">Metal-binding</keyword>
<dbReference type="Pfam" id="PF00850">
    <property type="entry name" value="Hist_deacetyl"/>
    <property type="match status" value="1"/>
</dbReference>
<dbReference type="GO" id="GO:0046872">
    <property type="term" value="F:metal ion binding"/>
    <property type="evidence" value="ECO:0007669"/>
    <property type="project" value="UniProtKB-KW"/>
</dbReference>
<comment type="caution">
    <text evidence="8">The sequence shown here is derived from an EMBL/GenBank/DDBJ whole genome shotgun (WGS) entry which is preliminary data.</text>
</comment>
<dbReference type="GO" id="GO:0016787">
    <property type="term" value="F:hydrolase activity"/>
    <property type="evidence" value="ECO:0007669"/>
    <property type="project" value="UniProtKB-KW"/>
</dbReference>
<feature type="region of interest" description="Disordered" evidence="6">
    <location>
        <begin position="1"/>
        <end position="24"/>
    </location>
</feature>
<accession>A0A918Q5Z9</accession>
<dbReference type="GO" id="GO:0040029">
    <property type="term" value="P:epigenetic regulation of gene expression"/>
    <property type="evidence" value="ECO:0007669"/>
    <property type="project" value="TreeGrafter"/>
</dbReference>
<evidence type="ECO:0000256" key="4">
    <source>
        <dbReference type="ARBA" id="ARBA00022801"/>
    </source>
</evidence>